<keyword evidence="6" id="KW-1185">Reference proteome</keyword>
<evidence type="ECO:0000256" key="2">
    <source>
        <dbReference type="ARBA" id="ARBA00022679"/>
    </source>
</evidence>
<evidence type="ECO:0000256" key="3">
    <source>
        <dbReference type="ARBA" id="ARBA00022691"/>
    </source>
</evidence>
<dbReference type="InterPro" id="IPR036388">
    <property type="entry name" value="WH-like_DNA-bd_sf"/>
</dbReference>
<dbReference type="GO" id="GO:0032259">
    <property type="term" value="P:methylation"/>
    <property type="evidence" value="ECO:0007669"/>
    <property type="project" value="UniProtKB-KW"/>
</dbReference>
<protein>
    <recommendedName>
        <fullName evidence="4">O-methyltransferase C-terminal domain-containing protein</fullName>
    </recommendedName>
</protein>
<dbReference type="OrthoDB" id="4212373at2759"/>
<dbReference type="PIRSF" id="PIRSF005739">
    <property type="entry name" value="O-mtase"/>
    <property type="match status" value="1"/>
</dbReference>
<accession>A0A0U1LX01</accession>
<dbReference type="SUPFAM" id="SSF53335">
    <property type="entry name" value="S-adenosyl-L-methionine-dependent methyltransferases"/>
    <property type="match status" value="1"/>
</dbReference>
<dbReference type="Gene3D" id="3.40.50.150">
    <property type="entry name" value="Vaccinia Virus protein VP39"/>
    <property type="match status" value="1"/>
</dbReference>
<dbReference type="InterPro" id="IPR029063">
    <property type="entry name" value="SAM-dependent_MTases_sf"/>
</dbReference>
<dbReference type="PANTHER" id="PTHR43712:SF16">
    <property type="entry name" value="O-METHYLTRANSFERASE ELCB"/>
    <property type="match status" value="1"/>
</dbReference>
<dbReference type="OMA" id="VYDFSWV"/>
<dbReference type="PANTHER" id="PTHR43712">
    <property type="entry name" value="PUTATIVE (AFU_ORTHOLOGUE AFUA_4G14580)-RELATED"/>
    <property type="match status" value="1"/>
</dbReference>
<dbReference type="InterPro" id="IPR016461">
    <property type="entry name" value="COMT-like"/>
</dbReference>
<keyword evidence="2" id="KW-0808">Transferase</keyword>
<dbReference type="EMBL" id="CVMT01000003">
    <property type="protein sequence ID" value="CRG87306.1"/>
    <property type="molecule type" value="Genomic_DNA"/>
</dbReference>
<evidence type="ECO:0000256" key="1">
    <source>
        <dbReference type="ARBA" id="ARBA00022603"/>
    </source>
</evidence>
<name>A0A0U1LX01_TALIS</name>
<evidence type="ECO:0000259" key="4">
    <source>
        <dbReference type="Pfam" id="PF00891"/>
    </source>
</evidence>
<dbReference type="Gene3D" id="1.10.10.10">
    <property type="entry name" value="Winged helix-like DNA-binding domain superfamily/Winged helix DNA-binding domain"/>
    <property type="match status" value="1"/>
</dbReference>
<evidence type="ECO:0000313" key="5">
    <source>
        <dbReference type="EMBL" id="CRG87306.1"/>
    </source>
</evidence>
<reference evidence="5 6" key="1">
    <citation type="submission" date="2015-04" db="EMBL/GenBank/DDBJ databases">
        <authorList>
            <person name="Syromyatnikov M.Y."/>
            <person name="Popov V.N."/>
        </authorList>
    </citation>
    <scope>NUCLEOTIDE SEQUENCE [LARGE SCALE GENOMIC DNA]</scope>
    <source>
        <strain evidence="5">WF-38-12</strain>
    </source>
</reference>
<dbReference type="PROSITE" id="PS51683">
    <property type="entry name" value="SAM_OMT_II"/>
    <property type="match status" value="1"/>
</dbReference>
<proteinExistence type="predicted"/>
<dbReference type="Proteomes" id="UP000054383">
    <property type="component" value="Unassembled WGS sequence"/>
</dbReference>
<feature type="domain" description="O-methyltransferase C-terminal" evidence="4">
    <location>
        <begin position="205"/>
        <end position="354"/>
    </location>
</feature>
<keyword evidence="3" id="KW-0949">S-adenosyl-L-methionine</keyword>
<dbReference type="Pfam" id="PF00891">
    <property type="entry name" value="Methyltransf_2"/>
    <property type="match status" value="1"/>
</dbReference>
<organism evidence="5 6">
    <name type="scientific">Talaromyces islandicus</name>
    <name type="common">Penicillium islandicum</name>
    <dbReference type="NCBI Taxonomy" id="28573"/>
    <lineage>
        <taxon>Eukaryota</taxon>
        <taxon>Fungi</taxon>
        <taxon>Dikarya</taxon>
        <taxon>Ascomycota</taxon>
        <taxon>Pezizomycotina</taxon>
        <taxon>Eurotiomycetes</taxon>
        <taxon>Eurotiomycetidae</taxon>
        <taxon>Eurotiales</taxon>
        <taxon>Trichocomaceae</taxon>
        <taxon>Talaromyces</taxon>
        <taxon>Talaromyces sect. Islandici</taxon>
    </lineage>
</organism>
<dbReference type="InterPro" id="IPR001077">
    <property type="entry name" value="COMT_C"/>
</dbReference>
<dbReference type="GO" id="GO:0008171">
    <property type="term" value="F:O-methyltransferase activity"/>
    <property type="evidence" value="ECO:0007669"/>
    <property type="project" value="InterPro"/>
</dbReference>
<sequence length="383" mass="42773">MSATSTSKKNDSPSIGPYFRYMAEIGVIKVFVDHQIFALIPTSNEDGISLFEISTTIHADYNLLERLSNFLVAAEILSAPRPGYIAHTATSLQFVDPGSLQVLFFNHVYDFFLVPTVSWPEYMKQHGLVEPKSASQTPFGLSAGYPDKTVYEILEKMPEPAARFNQAMAASLPLMPVLGVYDFAWIGEYCRAHSGGSDEAGRRPLIVDVGGGKGQALKEILTEYPSIAPEQCVLQDRPEVIVEAQEQQNSDDWDILRPVKKIASSFFLEQPTKGALVYHIRRVLNDWPDDDAVLILRQIRSVAAPDSRVLISEQILRDPPTLRVAALDLFMMNFGGKRRSERLFREIAERAGWRVSRILRDGDLDSGVVELLVNPEYTLDTPA</sequence>
<keyword evidence="1" id="KW-0489">Methyltransferase</keyword>
<dbReference type="AlphaFoldDB" id="A0A0U1LX01"/>
<gene>
    <name evidence="5" type="ORF">PISL3812_04323</name>
</gene>
<evidence type="ECO:0000313" key="6">
    <source>
        <dbReference type="Proteomes" id="UP000054383"/>
    </source>
</evidence>